<sequence>MTTEYAVRPVRAHEWRQVRQLRLAALSDEAAPIAFLQTYDEAAARPDGFWQERVEASAIDAGTDATARQLIAVHEDGTWVGGIVALVDAAGTPAASNVVAVHLLPEHRGRGVVQQMLEEAADWLRERGLHEARLHVHADNARAQRAYAKAGFTPTGARFTSTIGPEIEMARPL</sequence>
<dbReference type="PANTHER" id="PTHR43420">
    <property type="entry name" value="ACETYLTRANSFERASE"/>
    <property type="match status" value="1"/>
</dbReference>
<dbReference type="STRING" id="1550231.SAMN05660662_2069"/>
<dbReference type="CDD" id="cd04301">
    <property type="entry name" value="NAT_SF"/>
    <property type="match status" value="1"/>
</dbReference>
<dbReference type="Pfam" id="PF00583">
    <property type="entry name" value="Acetyltransf_1"/>
    <property type="match status" value="1"/>
</dbReference>
<organism evidence="4 5">
    <name type="scientific">Blastococcus aurantiacus</name>
    <dbReference type="NCBI Taxonomy" id="1550231"/>
    <lineage>
        <taxon>Bacteria</taxon>
        <taxon>Bacillati</taxon>
        <taxon>Actinomycetota</taxon>
        <taxon>Actinomycetes</taxon>
        <taxon>Geodermatophilales</taxon>
        <taxon>Geodermatophilaceae</taxon>
        <taxon>Blastococcus</taxon>
    </lineage>
</organism>
<dbReference type="OrthoDB" id="9799092at2"/>
<dbReference type="Proteomes" id="UP000199406">
    <property type="component" value="Unassembled WGS sequence"/>
</dbReference>
<evidence type="ECO:0000256" key="2">
    <source>
        <dbReference type="ARBA" id="ARBA00023315"/>
    </source>
</evidence>
<dbReference type="InterPro" id="IPR016181">
    <property type="entry name" value="Acyl_CoA_acyltransferase"/>
</dbReference>
<evidence type="ECO:0000259" key="3">
    <source>
        <dbReference type="PROSITE" id="PS51186"/>
    </source>
</evidence>
<name>A0A1G7KTP8_9ACTN</name>
<keyword evidence="4" id="KW-0687">Ribonucleoprotein</keyword>
<dbReference type="PROSITE" id="PS51186">
    <property type="entry name" value="GNAT"/>
    <property type="match status" value="1"/>
</dbReference>
<keyword evidence="4" id="KW-0689">Ribosomal protein</keyword>
<accession>A0A1G7KTP8</accession>
<gene>
    <name evidence="4" type="ORF">SAMN05660662_2069</name>
</gene>
<dbReference type="RefSeq" id="WP_091765562.1">
    <property type="nucleotide sequence ID" value="NZ_FNBT01000003.1"/>
</dbReference>
<feature type="domain" description="N-acetyltransferase" evidence="3">
    <location>
        <begin position="5"/>
        <end position="173"/>
    </location>
</feature>
<dbReference type="Gene3D" id="3.40.630.30">
    <property type="match status" value="1"/>
</dbReference>
<dbReference type="GO" id="GO:0016747">
    <property type="term" value="F:acyltransferase activity, transferring groups other than amino-acyl groups"/>
    <property type="evidence" value="ECO:0007669"/>
    <property type="project" value="InterPro"/>
</dbReference>
<dbReference type="EMBL" id="FNBT01000003">
    <property type="protein sequence ID" value="SDF40612.1"/>
    <property type="molecule type" value="Genomic_DNA"/>
</dbReference>
<keyword evidence="5" id="KW-1185">Reference proteome</keyword>
<evidence type="ECO:0000313" key="5">
    <source>
        <dbReference type="Proteomes" id="UP000199406"/>
    </source>
</evidence>
<keyword evidence="2" id="KW-0012">Acyltransferase</keyword>
<dbReference type="AlphaFoldDB" id="A0A1G7KTP8"/>
<reference evidence="5" key="1">
    <citation type="submission" date="2016-10" db="EMBL/GenBank/DDBJ databases">
        <authorList>
            <person name="Varghese N."/>
            <person name="Submissions S."/>
        </authorList>
    </citation>
    <scope>NUCLEOTIDE SEQUENCE [LARGE SCALE GENOMIC DNA]</scope>
    <source>
        <strain evidence="5">DSM 44268</strain>
    </source>
</reference>
<dbReference type="InterPro" id="IPR000182">
    <property type="entry name" value="GNAT_dom"/>
</dbReference>
<proteinExistence type="predicted"/>
<dbReference type="GO" id="GO:0005840">
    <property type="term" value="C:ribosome"/>
    <property type="evidence" value="ECO:0007669"/>
    <property type="project" value="UniProtKB-KW"/>
</dbReference>
<dbReference type="InterPro" id="IPR050680">
    <property type="entry name" value="YpeA/RimI_acetyltransf"/>
</dbReference>
<dbReference type="SUPFAM" id="SSF55729">
    <property type="entry name" value="Acyl-CoA N-acyltransferases (Nat)"/>
    <property type="match status" value="1"/>
</dbReference>
<evidence type="ECO:0000256" key="1">
    <source>
        <dbReference type="ARBA" id="ARBA00022679"/>
    </source>
</evidence>
<protein>
    <submittedName>
        <fullName evidence="4">Ribosomal protein S18 acetylase RimI</fullName>
    </submittedName>
</protein>
<evidence type="ECO:0000313" key="4">
    <source>
        <dbReference type="EMBL" id="SDF40612.1"/>
    </source>
</evidence>
<dbReference type="PANTHER" id="PTHR43420:SF44">
    <property type="entry name" value="ACETYLTRANSFERASE YPEA"/>
    <property type="match status" value="1"/>
</dbReference>
<keyword evidence="1" id="KW-0808">Transferase</keyword>